<comment type="similarity">
    <text evidence="1">Belongs to the sulfatase family.</text>
</comment>
<dbReference type="PANTHER" id="PTHR42693:SF43">
    <property type="entry name" value="BLL2667 PROTEIN"/>
    <property type="match status" value="1"/>
</dbReference>
<evidence type="ECO:0000313" key="8">
    <source>
        <dbReference type="Proteomes" id="UP000422569"/>
    </source>
</evidence>
<keyword evidence="3" id="KW-0378">Hydrolase</keyword>
<dbReference type="PROSITE" id="PS00523">
    <property type="entry name" value="SULFATASE_1"/>
    <property type="match status" value="1"/>
</dbReference>
<protein>
    <submittedName>
        <fullName evidence="7">Arylsulfatase</fullName>
    </submittedName>
</protein>
<evidence type="ECO:0000256" key="4">
    <source>
        <dbReference type="ARBA" id="ARBA00022837"/>
    </source>
</evidence>
<feature type="signal peptide" evidence="5">
    <location>
        <begin position="1"/>
        <end position="22"/>
    </location>
</feature>
<dbReference type="InterPro" id="IPR024607">
    <property type="entry name" value="Sulfatase_CS"/>
</dbReference>
<dbReference type="SUPFAM" id="SSF53649">
    <property type="entry name" value="Alkaline phosphatase-like"/>
    <property type="match status" value="1"/>
</dbReference>
<dbReference type="RefSeq" id="WP_016921613.1">
    <property type="nucleotide sequence ID" value="NZ_CP044331.1"/>
</dbReference>
<evidence type="ECO:0000259" key="6">
    <source>
        <dbReference type="Pfam" id="PF00884"/>
    </source>
</evidence>
<feature type="chain" id="PRO_5025634325" evidence="5">
    <location>
        <begin position="23"/>
        <end position="832"/>
    </location>
</feature>
<dbReference type="CDD" id="cd16025">
    <property type="entry name" value="PAS_like"/>
    <property type="match status" value="1"/>
</dbReference>
<feature type="domain" description="Sulfatase N-terminal" evidence="6">
    <location>
        <begin position="76"/>
        <end position="493"/>
    </location>
</feature>
<keyword evidence="8" id="KW-1185">Reference proteome</keyword>
<keyword evidence="5" id="KW-0732">Signal</keyword>
<dbReference type="KEGG" id="mpar:F7D14_09035"/>
<accession>A0A6B8M7G3</accession>
<dbReference type="InterPro" id="IPR050738">
    <property type="entry name" value="Sulfatase"/>
</dbReference>
<evidence type="ECO:0000256" key="3">
    <source>
        <dbReference type="ARBA" id="ARBA00022801"/>
    </source>
</evidence>
<organism evidence="7 8">
    <name type="scientific">Methylocystis parvus</name>
    <dbReference type="NCBI Taxonomy" id="134"/>
    <lineage>
        <taxon>Bacteria</taxon>
        <taxon>Pseudomonadati</taxon>
        <taxon>Pseudomonadota</taxon>
        <taxon>Alphaproteobacteria</taxon>
        <taxon>Hyphomicrobiales</taxon>
        <taxon>Methylocystaceae</taxon>
        <taxon>Methylocystis</taxon>
    </lineage>
</organism>
<dbReference type="Pfam" id="PF00884">
    <property type="entry name" value="Sulfatase"/>
    <property type="match status" value="1"/>
</dbReference>
<keyword evidence="4" id="KW-0106">Calcium</keyword>
<gene>
    <name evidence="7" type="ORF">F7D14_09035</name>
</gene>
<evidence type="ECO:0000313" key="7">
    <source>
        <dbReference type="EMBL" id="QGM97589.1"/>
    </source>
</evidence>
<dbReference type="GO" id="GO:0016787">
    <property type="term" value="F:hydrolase activity"/>
    <property type="evidence" value="ECO:0007669"/>
    <property type="project" value="UniProtKB-KW"/>
</dbReference>
<name>A0A6B8M7G3_9HYPH</name>
<dbReference type="Proteomes" id="UP000422569">
    <property type="component" value="Chromosome"/>
</dbReference>
<reference evidence="7 8" key="1">
    <citation type="submission" date="2019-09" db="EMBL/GenBank/DDBJ databases">
        <title>Isolation and complete genome sequencing of Methylocystis species.</title>
        <authorList>
            <person name="Rumah B.L."/>
            <person name="Stead C.E."/>
            <person name="Stevens B.C."/>
            <person name="Minton N.P."/>
            <person name="Grosse-Honebrink A."/>
            <person name="Zhang Y."/>
        </authorList>
    </citation>
    <scope>NUCLEOTIDE SEQUENCE [LARGE SCALE GENOMIC DNA]</scope>
    <source>
        <strain evidence="7 8">BRCS2</strain>
    </source>
</reference>
<dbReference type="EMBL" id="CP044331">
    <property type="protein sequence ID" value="QGM97589.1"/>
    <property type="molecule type" value="Genomic_DNA"/>
</dbReference>
<sequence>MRFLRSILYFSAMLAGASPALAQQIRGVPGAPDATVTIKGDQLPSPPFKFGGKIEKNAAQSTPFWPPRIEPPKGAPNVLLIMTDDSGFGVPSAFGGVIPTPSLDRIANNGLRYTNFNSTALCSPTRAALITGRNHHSVGFGVVSEQATGYPGYNSVIPDNKATIGRILKDNGYRTSWFGKDHNTPAFEASQDGPFDQWPIGMGFEYFYGFLGGDANQWQPNLFRNTTQIYPFLGKPGWNLTTAMADDAIAYLNRINALAPEQPFFLYYVPGGTHAPHHPTPEWVKKIGDLHLFDKGWNALRDQIYENQKKLGVIPQNAKLTPWPHDLLKNWDELSADEKKLYIKQAEIFAAYAAYTDHEIGRVIQAVEDMGKLDNTLIIYINGDNGTSSEGQIHGTPNEVAMFNGVQAPVEDQLKFFYDKWGTDQTYPHMAVGWAWAFDTPFSWTKQIASHFGGVRQGMAISWPKVVTDKGGVRNQFHHMIDIAPTILEAAHIAEPKVVDGVKQSPIEGVSLTYTFDKANADAPSRHKTQYFEMLGDHAIYREGWIASTKVMRPPWDVMGKVSEDPSAYPWELYDVRNDWTQSENVADKYPAKVKELEKVFWAEAKKYQVLPLDATVATRLVTPRPSITAGRSVFAWTAPLTGTPNGDAPSILDASYNFKAEIDVPDAGGDGMLVTQGGRFAGYGFYLLKGKPVFTWNLVDLKRIRWEGRDPVPPGRHALEFDFKYDGLGVGTLAFNSLSGIGQGGTGVLKVDGKVVAEQKMERTLPLILQWDEALDIGSDTLTGVNDADYQPPFAFNGKIEKITLTIDRPKLTAEDEKRLTEAARDNKTSE</sequence>
<dbReference type="Gene3D" id="3.40.720.10">
    <property type="entry name" value="Alkaline Phosphatase, subunit A"/>
    <property type="match status" value="1"/>
</dbReference>
<evidence type="ECO:0000256" key="2">
    <source>
        <dbReference type="ARBA" id="ARBA00022723"/>
    </source>
</evidence>
<dbReference type="GO" id="GO:0046872">
    <property type="term" value="F:metal ion binding"/>
    <property type="evidence" value="ECO:0007669"/>
    <property type="project" value="UniProtKB-KW"/>
</dbReference>
<keyword evidence="2" id="KW-0479">Metal-binding</keyword>
<proteinExistence type="inferred from homology"/>
<dbReference type="AlphaFoldDB" id="A0A6B8M7G3"/>
<dbReference type="InterPro" id="IPR017850">
    <property type="entry name" value="Alkaline_phosphatase_core_sf"/>
</dbReference>
<dbReference type="Gene3D" id="3.30.1120.10">
    <property type="match status" value="1"/>
</dbReference>
<dbReference type="PANTHER" id="PTHR42693">
    <property type="entry name" value="ARYLSULFATASE FAMILY MEMBER"/>
    <property type="match status" value="1"/>
</dbReference>
<dbReference type="InterPro" id="IPR000917">
    <property type="entry name" value="Sulfatase_N"/>
</dbReference>
<evidence type="ECO:0000256" key="5">
    <source>
        <dbReference type="SAM" id="SignalP"/>
    </source>
</evidence>
<evidence type="ECO:0000256" key="1">
    <source>
        <dbReference type="ARBA" id="ARBA00008779"/>
    </source>
</evidence>